<comment type="caution">
    <text evidence="6">The sequence shown here is derived from an EMBL/GenBank/DDBJ whole genome shotgun (WGS) entry which is preliminary data.</text>
</comment>
<dbReference type="OrthoDB" id="9775518at2"/>
<evidence type="ECO:0000256" key="1">
    <source>
        <dbReference type="ARBA" id="ARBA00023125"/>
    </source>
</evidence>
<name>A0A3N0AI39_9ACTN</name>
<feature type="domain" description="OmpR/PhoB-type" evidence="5">
    <location>
        <begin position="123"/>
        <end position="220"/>
    </location>
</feature>
<organism evidence="6 7">
    <name type="scientific">Slackia faecicanis</name>
    <dbReference type="NCBI Taxonomy" id="255723"/>
    <lineage>
        <taxon>Bacteria</taxon>
        <taxon>Bacillati</taxon>
        <taxon>Actinomycetota</taxon>
        <taxon>Coriobacteriia</taxon>
        <taxon>Eggerthellales</taxon>
        <taxon>Eggerthellaceae</taxon>
        <taxon>Slackia</taxon>
    </lineage>
</organism>
<dbReference type="InterPro" id="IPR001867">
    <property type="entry name" value="OmpR/PhoB-type_DNA-bd"/>
</dbReference>
<dbReference type="GO" id="GO:0000976">
    <property type="term" value="F:transcription cis-regulatory region binding"/>
    <property type="evidence" value="ECO:0007669"/>
    <property type="project" value="TreeGrafter"/>
</dbReference>
<dbReference type="EMBL" id="QICB01000001">
    <property type="protein sequence ID" value="RNL21754.1"/>
    <property type="molecule type" value="Genomic_DNA"/>
</dbReference>
<dbReference type="CDD" id="cd00383">
    <property type="entry name" value="trans_reg_C"/>
    <property type="match status" value="1"/>
</dbReference>
<sequence>MAKILAIDDEPAVLSLLVAILKKDGHEVVAVENAEKALALDFSRFDLILCDVMMPGIDGFEFVASARERIDCPIVFLTAKSEENDAVTGLSVGADDYMRKPFGAAELRAKVAAHLRREKRERHAALTFDGIRIDLAAKQLYVHDAPIKLTKWEYAICEHLAKHPGQVFSKAQILEAVAGWDAQSDVSTVAVHVGNARTKLKSAGVAPIETVWGIGYKWTA</sequence>
<evidence type="ECO:0000313" key="7">
    <source>
        <dbReference type="Proteomes" id="UP000267368"/>
    </source>
</evidence>
<protein>
    <submittedName>
        <fullName evidence="6">DNA-binding response regulator</fullName>
    </submittedName>
</protein>
<dbReference type="SUPFAM" id="SSF52172">
    <property type="entry name" value="CheY-like"/>
    <property type="match status" value="1"/>
</dbReference>
<dbReference type="SMART" id="SM00448">
    <property type="entry name" value="REC"/>
    <property type="match status" value="1"/>
</dbReference>
<dbReference type="GO" id="GO:0032993">
    <property type="term" value="C:protein-DNA complex"/>
    <property type="evidence" value="ECO:0007669"/>
    <property type="project" value="TreeGrafter"/>
</dbReference>
<accession>A0A3N0AI39</accession>
<dbReference type="GO" id="GO:0000156">
    <property type="term" value="F:phosphorelay response regulator activity"/>
    <property type="evidence" value="ECO:0007669"/>
    <property type="project" value="TreeGrafter"/>
</dbReference>
<dbReference type="Gene3D" id="3.40.50.2300">
    <property type="match status" value="1"/>
</dbReference>
<dbReference type="Pfam" id="PF00486">
    <property type="entry name" value="Trans_reg_C"/>
    <property type="match status" value="1"/>
</dbReference>
<dbReference type="PROSITE" id="PS50110">
    <property type="entry name" value="RESPONSE_REGULATORY"/>
    <property type="match status" value="1"/>
</dbReference>
<keyword evidence="7" id="KW-1185">Reference proteome</keyword>
<evidence type="ECO:0000313" key="6">
    <source>
        <dbReference type="EMBL" id="RNL21754.1"/>
    </source>
</evidence>
<gene>
    <name evidence="6" type="ORF">DMP07_01120</name>
</gene>
<dbReference type="Gene3D" id="1.10.10.10">
    <property type="entry name" value="Winged helix-like DNA-binding domain superfamily/Winged helix DNA-binding domain"/>
    <property type="match status" value="1"/>
</dbReference>
<dbReference type="GO" id="GO:0005829">
    <property type="term" value="C:cytosol"/>
    <property type="evidence" value="ECO:0007669"/>
    <property type="project" value="TreeGrafter"/>
</dbReference>
<dbReference type="InterPro" id="IPR036388">
    <property type="entry name" value="WH-like_DNA-bd_sf"/>
</dbReference>
<dbReference type="InterPro" id="IPR001789">
    <property type="entry name" value="Sig_transdc_resp-reg_receiver"/>
</dbReference>
<dbReference type="Pfam" id="PF00072">
    <property type="entry name" value="Response_reg"/>
    <property type="match status" value="1"/>
</dbReference>
<dbReference type="InterPro" id="IPR011006">
    <property type="entry name" value="CheY-like_superfamily"/>
</dbReference>
<dbReference type="AlphaFoldDB" id="A0A3N0AI39"/>
<evidence type="ECO:0000256" key="2">
    <source>
        <dbReference type="PROSITE-ProRule" id="PRU00169"/>
    </source>
</evidence>
<dbReference type="SMART" id="SM00862">
    <property type="entry name" value="Trans_reg_C"/>
    <property type="match status" value="1"/>
</dbReference>
<dbReference type="PANTHER" id="PTHR48111">
    <property type="entry name" value="REGULATOR OF RPOS"/>
    <property type="match status" value="1"/>
</dbReference>
<feature type="DNA-binding region" description="OmpR/PhoB-type" evidence="3">
    <location>
        <begin position="123"/>
        <end position="220"/>
    </location>
</feature>
<dbReference type="Proteomes" id="UP000267368">
    <property type="component" value="Unassembled WGS sequence"/>
</dbReference>
<feature type="modified residue" description="4-aspartylphosphate" evidence="2">
    <location>
        <position position="51"/>
    </location>
</feature>
<dbReference type="InterPro" id="IPR039420">
    <property type="entry name" value="WalR-like"/>
</dbReference>
<evidence type="ECO:0000256" key="3">
    <source>
        <dbReference type="PROSITE-ProRule" id="PRU01091"/>
    </source>
</evidence>
<dbReference type="Gene3D" id="6.10.250.690">
    <property type="match status" value="1"/>
</dbReference>
<dbReference type="RefSeq" id="WP_123197594.1">
    <property type="nucleotide sequence ID" value="NZ_QICB01000001.1"/>
</dbReference>
<reference evidence="7" key="1">
    <citation type="submission" date="2018-05" db="EMBL/GenBank/DDBJ databases">
        <title>Genome Sequencing of selected type strains of the family Eggerthellaceae.</title>
        <authorList>
            <person name="Danylec N."/>
            <person name="Stoll D.A."/>
            <person name="Doetsch A."/>
            <person name="Huch M."/>
        </authorList>
    </citation>
    <scope>NUCLEOTIDE SEQUENCE [LARGE SCALE GENOMIC DNA]</scope>
    <source>
        <strain evidence="7">DSM 17537</strain>
    </source>
</reference>
<proteinExistence type="predicted"/>
<dbReference type="GO" id="GO:0006355">
    <property type="term" value="P:regulation of DNA-templated transcription"/>
    <property type="evidence" value="ECO:0007669"/>
    <property type="project" value="InterPro"/>
</dbReference>
<evidence type="ECO:0000259" key="5">
    <source>
        <dbReference type="PROSITE" id="PS51755"/>
    </source>
</evidence>
<keyword evidence="2" id="KW-0597">Phosphoprotein</keyword>
<dbReference type="PANTHER" id="PTHR48111:SF2">
    <property type="entry name" value="RESPONSE REGULATOR SAER"/>
    <property type="match status" value="1"/>
</dbReference>
<feature type="domain" description="Response regulatory" evidence="4">
    <location>
        <begin position="3"/>
        <end position="115"/>
    </location>
</feature>
<keyword evidence="1 3" id="KW-0238">DNA-binding</keyword>
<evidence type="ECO:0000259" key="4">
    <source>
        <dbReference type="PROSITE" id="PS50110"/>
    </source>
</evidence>
<dbReference type="PROSITE" id="PS51755">
    <property type="entry name" value="OMPR_PHOB"/>
    <property type="match status" value="1"/>
</dbReference>